<dbReference type="InterPro" id="IPR036281">
    <property type="entry name" value="SinR/SinI_dimer_dom_sf"/>
</dbReference>
<dbReference type="OrthoDB" id="2939482at2"/>
<dbReference type="SUPFAM" id="SSF47406">
    <property type="entry name" value="SinR repressor dimerisation domain-like"/>
    <property type="match status" value="1"/>
</dbReference>
<dbReference type="AlphaFoldDB" id="A0A2N5MBL8"/>
<accession>A0A2N5MBL8</accession>
<dbReference type="RefSeq" id="WP_101639792.1">
    <property type="nucleotide sequence ID" value="NZ_PGUY01000002.1"/>
</dbReference>
<dbReference type="GO" id="GO:0006355">
    <property type="term" value="P:regulation of DNA-templated transcription"/>
    <property type="evidence" value="ECO:0007669"/>
    <property type="project" value="InterPro"/>
</dbReference>
<dbReference type="GO" id="GO:0046983">
    <property type="term" value="F:protein dimerization activity"/>
    <property type="evidence" value="ECO:0007669"/>
    <property type="project" value="InterPro"/>
</dbReference>
<sequence length="58" mass="6556">MSQSKDVDHEWVMLLLEAKRIGISPEEVRSFIQGSHSLFLSSLENENSIQKEAVTPTL</sequence>
<comment type="caution">
    <text evidence="2">The sequence shown here is derived from an EMBL/GenBank/DDBJ whole genome shotgun (WGS) entry which is preliminary data.</text>
</comment>
<evidence type="ECO:0000259" key="1">
    <source>
        <dbReference type="PROSITE" id="PS51500"/>
    </source>
</evidence>
<dbReference type="Proteomes" id="UP000234748">
    <property type="component" value="Unassembled WGS sequence"/>
</dbReference>
<proteinExistence type="predicted"/>
<dbReference type="EMBL" id="PGUY01000002">
    <property type="protein sequence ID" value="PLT31744.1"/>
    <property type="molecule type" value="Genomic_DNA"/>
</dbReference>
<protein>
    <submittedName>
        <fullName evidence="2">Protein sinI</fullName>
    </submittedName>
</protein>
<reference evidence="2 3" key="1">
    <citation type="submission" date="2017-11" db="EMBL/GenBank/DDBJ databases">
        <title>Comparitive Functional Genomics of Dry Heat Resistant strains isolated from the Viking Spacecraft.</title>
        <authorList>
            <person name="Seuylemezian A."/>
            <person name="Cooper K."/>
            <person name="Vaishampayan P."/>
        </authorList>
    </citation>
    <scope>NUCLEOTIDE SEQUENCE [LARGE SCALE GENOMIC DNA]</scope>
    <source>
        <strain evidence="2 3">V1-29</strain>
    </source>
</reference>
<gene>
    <name evidence="2" type="ORF">CUU66_00855</name>
</gene>
<dbReference type="InterPro" id="IPR010981">
    <property type="entry name" value="SinR/SinI_dimer_dom"/>
</dbReference>
<keyword evidence="3" id="KW-1185">Reference proteome</keyword>
<name>A0A2N5MBL8_9BACI</name>
<feature type="domain" description="Sin" evidence="1">
    <location>
        <begin position="1"/>
        <end position="36"/>
    </location>
</feature>
<dbReference type="Pfam" id="PF08671">
    <property type="entry name" value="SinI"/>
    <property type="match status" value="1"/>
</dbReference>
<evidence type="ECO:0000313" key="2">
    <source>
        <dbReference type="EMBL" id="PLT31744.1"/>
    </source>
</evidence>
<dbReference type="PROSITE" id="PS51500">
    <property type="entry name" value="SIN"/>
    <property type="match status" value="1"/>
</dbReference>
<evidence type="ECO:0000313" key="3">
    <source>
        <dbReference type="Proteomes" id="UP000234748"/>
    </source>
</evidence>
<organism evidence="2 3">
    <name type="scientific">Peribacillus deserti</name>
    <dbReference type="NCBI Taxonomy" id="673318"/>
    <lineage>
        <taxon>Bacteria</taxon>
        <taxon>Bacillati</taxon>
        <taxon>Bacillota</taxon>
        <taxon>Bacilli</taxon>
        <taxon>Bacillales</taxon>
        <taxon>Bacillaceae</taxon>
        <taxon>Peribacillus</taxon>
    </lineage>
</organism>